<evidence type="ECO:0000259" key="5">
    <source>
        <dbReference type="PROSITE" id="PS50102"/>
    </source>
</evidence>
<feature type="compositionally biased region" description="Polar residues" evidence="4">
    <location>
        <begin position="252"/>
        <end position="274"/>
    </location>
</feature>
<dbReference type="SUPFAM" id="SSF54928">
    <property type="entry name" value="RNA-binding domain, RBD"/>
    <property type="match status" value="1"/>
</dbReference>
<organism evidence="6 7">
    <name type="scientific">Digitaria exilis</name>
    <dbReference type="NCBI Taxonomy" id="1010633"/>
    <lineage>
        <taxon>Eukaryota</taxon>
        <taxon>Viridiplantae</taxon>
        <taxon>Streptophyta</taxon>
        <taxon>Embryophyta</taxon>
        <taxon>Tracheophyta</taxon>
        <taxon>Spermatophyta</taxon>
        <taxon>Magnoliopsida</taxon>
        <taxon>Liliopsida</taxon>
        <taxon>Poales</taxon>
        <taxon>Poaceae</taxon>
        <taxon>PACMAD clade</taxon>
        <taxon>Panicoideae</taxon>
        <taxon>Panicodae</taxon>
        <taxon>Paniceae</taxon>
        <taxon>Anthephorinae</taxon>
        <taxon>Digitaria</taxon>
    </lineage>
</organism>
<evidence type="ECO:0000256" key="4">
    <source>
        <dbReference type="SAM" id="MobiDB-lite"/>
    </source>
</evidence>
<proteinExistence type="predicted"/>
<dbReference type="EMBL" id="JACEFO010001939">
    <property type="protein sequence ID" value="KAF8692499.1"/>
    <property type="molecule type" value="Genomic_DNA"/>
</dbReference>
<gene>
    <name evidence="6" type="ORF">HU200_039597</name>
</gene>
<comment type="caution">
    <text evidence="6">The sequence shown here is derived from an EMBL/GenBank/DDBJ whole genome shotgun (WGS) entry which is preliminary data.</text>
</comment>
<dbReference type="PANTHER" id="PTHR24203:SF86">
    <property type="entry name" value="PROTEASOME 26S SUBUNIT, NON-ATPASE 10"/>
    <property type="match status" value="1"/>
</dbReference>
<dbReference type="InterPro" id="IPR036770">
    <property type="entry name" value="Ankyrin_rpt-contain_sf"/>
</dbReference>
<dbReference type="Pfam" id="PF00076">
    <property type="entry name" value="RRM_1"/>
    <property type="match status" value="1"/>
</dbReference>
<feature type="region of interest" description="Disordered" evidence="4">
    <location>
        <begin position="188"/>
        <end position="212"/>
    </location>
</feature>
<dbReference type="InterPro" id="IPR012677">
    <property type="entry name" value="Nucleotide-bd_a/b_plait_sf"/>
</dbReference>
<dbReference type="GO" id="GO:0003723">
    <property type="term" value="F:RNA binding"/>
    <property type="evidence" value="ECO:0007669"/>
    <property type="project" value="UniProtKB-UniRule"/>
</dbReference>
<accession>A0A835BA19</accession>
<protein>
    <recommendedName>
        <fullName evidence="5">RRM domain-containing protein</fullName>
    </recommendedName>
</protein>
<dbReference type="OrthoDB" id="673776at2759"/>
<sequence length="567" mass="63303">MWRASSVLDANCDGLPRRAAWSWNFNLLRCDQGQSSGEKTNGCCAVLEDSTALLLSAVGSFRKMFDLQEMSTMLLHLTYKQDSVEISMQLGVLVEKTRVVGELAYRYAMEGRVLVLAMFILVVEKGSAQVGDMNVIKMLLMGNFDVNEADSEGSKGLHWIVWLLLKNGARDFQGNKLGLTPVHSAAAKGNDKGLQKRTLVSGKKSSPQKNHAMRNETCKVLLSDEFDDLYYDDYSESYTELKGSLGQRDLRSNNNFSQGPTKSESQYVPKQGQGSKFAPWDNHWPKHDYTRNFFVGGLPPSVDSEYLIEFFNAEFGPVEEAVVIGIPIGNRVQSLGFGFAKFQREDMISAKEAHHVYMIGKRVEVKDAVARAYLPFEERATSLGKFLKESPKVPHSVLDGELTEEHNLQKWRPLSVFSTTKLDLAETVHVRKFDAVDSVPTKKPDLIVSIRTRKPDLIEGMPTKSLDVIESIPTRKPDLIESGPTRKPDLIECIATRNPDLVHYGSLLRNMESGPIRKPNCLSLGLQESLSSGLQESLSSFSSDLQRASLIVQLKSQQLLRAPVRPE</sequence>
<keyword evidence="2" id="KW-0040">ANK repeat</keyword>
<dbReference type="AlphaFoldDB" id="A0A835BA19"/>
<evidence type="ECO:0000313" key="6">
    <source>
        <dbReference type="EMBL" id="KAF8692499.1"/>
    </source>
</evidence>
<dbReference type="InterPro" id="IPR035979">
    <property type="entry name" value="RBD_domain_sf"/>
</dbReference>
<dbReference type="SUPFAM" id="SSF48403">
    <property type="entry name" value="Ankyrin repeat"/>
    <property type="match status" value="1"/>
</dbReference>
<evidence type="ECO:0000313" key="7">
    <source>
        <dbReference type="Proteomes" id="UP000636709"/>
    </source>
</evidence>
<dbReference type="Gene3D" id="1.25.40.20">
    <property type="entry name" value="Ankyrin repeat-containing domain"/>
    <property type="match status" value="1"/>
</dbReference>
<keyword evidence="3" id="KW-0694">RNA-binding</keyword>
<feature type="region of interest" description="Disordered" evidence="4">
    <location>
        <begin position="249"/>
        <end position="281"/>
    </location>
</feature>
<dbReference type="Gene3D" id="3.30.70.330">
    <property type="match status" value="1"/>
</dbReference>
<keyword evidence="1" id="KW-0677">Repeat</keyword>
<evidence type="ECO:0000256" key="3">
    <source>
        <dbReference type="PROSITE-ProRule" id="PRU00176"/>
    </source>
</evidence>
<dbReference type="SMART" id="SM00360">
    <property type="entry name" value="RRM"/>
    <property type="match status" value="1"/>
</dbReference>
<dbReference type="PROSITE" id="PS50102">
    <property type="entry name" value="RRM"/>
    <property type="match status" value="1"/>
</dbReference>
<dbReference type="Proteomes" id="UP000636709">
    <property type="component" value="Unassembled WGS sequence"/>
</dbReference>
<evidence type="ECO:0000256" key="2">
    <source>
        <dbReference type="ARBA" id="ARBA00023043"/>
    </source>
</evidence>
<dbReference type="InterPro" id="IPR000504">
    <property type="entry name" value="RRM_dom"/>
</dbReference>
<evidence type="ECO:0000256" key="1">
    <source>
        <dbReference type="ARBA" id="ARBA00022737"/>
    </source>
</evidence>
<feature type="domain" description="RRM" evidence="5">
    <location>
        <begin position="291"/>
        <end position="370"/>
    </location>
</feature>
<keyword evidence="7" id="KW-1185">Reference proteome</keyword>
<reference evidence="6" key="1">
    <citation type="submission" date="2020-07" db="EMBL/GenBank/DDBJ databases">
        <title>Genome sequence and genetic diversity analysis of an under-domesticated orphan crop, white fonio (Digitaria exilis).</title>
        <authorList>
            <person name="Bennetzen J.L."/>
            <person name="Chen S."/>
            <person name="Ma X."/>
            <person name="Wang X."/>
            <person name="Yssel A.E.J."/>
            <person name="Chaluvadi S.R."/>
            <person name="Johnson M."/>
            <person name="Gangashetty P."/>
            <person name="Hamidou F."/>
            <person name="Sanogo M.D."/>
            <person name="Zwaenepoel A."/>
            <person name="Wallace J."/>
            <person name="Van De Peer Y."/>
            <person name="Van Deynze A."/>
        </authorList>
    </citation>
    <scope>NUCLEOTIDE SEQUENCE</scope>
    <source>
        <tissue evidence="6">Leaves</tissue>
    </source>
</reference>
<name>A0A835BA19_9POAL</name>
<dbReference type="PANTHER" id="PTHR24203">
    <property type="entry name" value="ANKYRIN REPEAT FAMILY PROTEIN"/>
    <property type="match status" value="1"/>
</dbReference>